<reference evidence="5" key="1">
    <citation type="submission" date="2016-07" db="EMBL/GenBank/DDBJ databases">
        <authorList>
            <person name="Bretaudeau A."/>
        </authorList>
    </citation>
    <scope>NUCLEOTIDE SEQUENCE</scope>
    <source>
        <strain evidence="5">Rice</strain>
        <tissue evidence="5">Whole body</tissue>
    </source>
</reference>
<evidence type="ECO:0000256" key="1">
    <source>
        <dbReference type="ARBA" id="ARBA00005863"/>
    </source>
</evidence>
<evidence type="ECO:0000259" key="4">
    <source>
        <dbReference type="Pfam" id="PF03959"/>
    </source>
</evidence>
<accession>A0A2H1WWG8</accession>
<dbReference type="GO" id="GO:0005737">
    <property type="term" value="C:cytoplasm"/>
    <property type="evidence" value="ECO:0007669"/>
    <property type="project" value="TreeGrafter"/>
</dbReference>
<evidence type="ECO:0000256" key="2">
    <source>
        <dbReference type="ARBA" id="ARBA00022801"/>
    </source>
</evidence>
<dbReference type="GO" id="GO:0016787">
    <property type="term" value="F:hydrolase activity"/>
    <property type="evidence" value="ECO:0007669"/>
    <property type="project" value="UniProtKB-KW"/>
</dbReference>
<feature type="compositionally biased region" description="Low complexity" evidence="3">
    <location>
        <begin position="28"/>
        <end position="59"/>
    </location>
</feature>
<feature type="compositionally biased region" description="Low complexity" evidence="3">
    <location>
        <begin position="67"/>
        <end position="83"/>
    </location>
</feature>
<dbReference type="InterPro" id="IPR029058">
    <property type="entry name" value="AB_hydrolase_fold"/>
</dbReference>
<evidence type="ECO:0000256" key="3">
    <source>
        <dbReference type="SAM" id="MobiDB-lite"/>
    </source>
</evidence>
<keyword evidence="2" id="KW-0378">Hydrolase</keyword>
<dbReference type="GO" id="GO:0032526">
    <property type="term" value="P:response to retinoic acid"/>
    <property type="evidence" value="ECO:0007669"/>
    <property type="project" value="TreeGrafter"/>
</dbReference>
<name>A0A2H1WWG8_SPOFR</name>
<organism evidence="5">
    <name type="scientific">Spodoptera frugiperda</name>
    <name type="common">Fall armyworm</name>
    <dbReference type="NCBI Taxonomy" id="7108"/>
    <lineage>
        <taxon>Eukaryota</taxon>
        <taxon>Metazoa</taxon>
        <taxon>Ecdysozoa</taxon>
        <taxon>Arthropoda</taxon>
        <taxon>Hexapoda</taxon>
        <taxon>Insecta</taxon>
        <taxon>Pterygota</taxon>
        <taxon>Neoptera</taxon>
        <taxon>Endopterygota</taxon>
        <taxon>Lepidoptera</taxon>
        <taxon>Glossata</taxon>
        <taxon>Ditrysia</taxon>
        <taxon>Noctuoidea</taxon>
        <taxon>Noctuidae</taxon>
        <taxon>Amphipyrinae</taxon>
        <taxon>Spodoptera</taxon>
    </lineage>
</organism>
<dbReference type="PANTHER" id="PTHR48070">
    <property type="entry name" value="ESTERASE OVCA2"/>
    <property type="match status" value="1"/>
</dbReference>
<dbReference type="EMBL" id="ODYU01011585">
    <property type="protein sequence ID" value="SOQ57415.1"/>
    <property type="molecule type" value="Genomic_DNA"/>
</dbReference>
<comment type="similarity">
    <text evidence="1">Belongs to the LovG family.</text>
</comment>
<sequence>MSEGQSGSSSASNLPSASIIDTEMPSVSTSSETPSPSTSTEAPATATSSEAPSATTSSPGQIPANFTSNSVPSTSNSSTTISPEKLEKEKKIDPMKLKILCIHGHKQNGAKFKAKLGAFRKIVDKYAYLTYITAPHAVADTTGGGDQDPRTWWYNTEDNSYSGKCLGGPAYGFEETLQTIKTGMDNLGPFDGLLGFSQGACLVGLLAAMQQKRLLPYRFRFVIIISGYLSGSLVHRGFYEHNIITIPSLHVYGETDSTIPKEMSECLASKFNDPVTFEHPNGHYVPVSGAVKAIYEDFLADMYQQRLIYRQEVERTAE</sequence>
<dbReference type="SUPFAM" id="SSF53474">
    <property type="entry name" value="alpha/beta-Hydrolases"/>
    <property type="match status" value="1"/>
</dbReference>
<proteinExistence type="inferred from homology"/>
<dbReference type="InterPro" id="IPR005645">
    <property type="entry name" value="FSH-like_dom"/>
</dbReference>
<gene>
    <name evidence="5" type="ORF">SFRICE_012795</name>
</gene>
<feature type="domain" description="Serine hydrolase" evidence="4">
    <location>
        <begin position="96"/>
        <end position="288"/>
    </location>
</feature>
<dbReference type="InterPro" id="IPR050593">
    <property type="entry name" value="LovG"/>
</dbReference>
<dbReference type="FunFam" id="3.40.50.1820:FF:000073">
    <property type="entry name" value="esterase OVCA2 isoform X6"/>
    <property type="match status" value="1"/>
</dbReference>
<dbReference type="Pfam" id="PF03959">
    <property type="entry name" value="FSH1"/>
    <property type="match status" value="1"/>
</dbReference>
<dbReference type="Gene3D" id="3.40.50.1820">
    <property type="entry name" value="alpha/beta hydrolase"/>
    <property type="match status" value="1"/>
</dbReference>
<dbReference type="PANTHER" id="PTHR48070:SF6">
    <property type="entry name" value="ESTERASE OVCA2"/>
    <property type="match status" value="1"/>
</dbReference>
<evidence type="ECO:0000313" key="5">
    <source>
        <dbReference type="EMBL" id="SOQ57415.1"/>
    </source>
</evidence>
<feature type="compositionally biased region" description="Low complexity" evidence="3">
    <location>
        <begin position="1"/>
        <end position="18"/>
    </location>
</feature>
<protein>
    <submittedName>
        <fullName evidence="5">SFRICE_012795</fullName>
    </submittedName>
</protein>
<dbReference type="GO" id="GO:0005634">
    <property type="term" value="C:nucleus"/>
    <property type="evidence" value="ECO:0007669"/>
    <property type="project" value="TreeGrafter"/>
</dbReference>
<dbReference type="AlphaFoldDB" id="A0A2H1WWG8"/>
<feature type="region of interest" description="Disordered" evidence="3">
    <location>
        <begin position="1"/>
        <end position="89"/>
    </location>
</feature>